<organism evidence="1 2">
    <name type="scientific">Egicoccus halophilus</name>
    <dbReference type="NCBI Taxonomy" id="1670830"/>
    <lineage>
        <taxon>Bacteria</taxon>
        <taxon>Bacillati</taxon>
        <taxon>Actinomycetota</taxon>
        <taxon>Nitriliruptoria</taxon>
        <taxon>Egicoccales</taxon>
        <taxon>Egicoccaceae</taxon>
        <taxon>Egicoccus</taxon>
    </lineage>
</organism>
<dbReference type="Proteomes" id="UP000650511">
    <property type="component" value="Unassembled WGS sequence"/>
</dbReference>
<gene>
    <name evidence="1" type="ORF">GCM10011354_13040</name>
</gene>
<accession>A0A8J3AE12</accession>
<dbReference type="PANTHER" id="PTHR37310">
    <property type="entry name" value="CYTOPLASMIC PROTEIN-RELATED"/>
    <property type="match status" value="1"/>
</dbReference>
<protein>
    <recommendedName>
        <fullName evidence="3">Ferredoxin</fullName>
    </recommendedName>
</protein>
<dbReference type="Gene3D" id="1.20.1270.360">
    <property type="match status" value="1"/>
</dbReference>
<dbReference type="Pfam" id="PF03860">
    <property type="entry name" value="Csp"/>
    <property type="match status" value="1"/>
</dbReference>
<evidence type="ECO:0000313" key="2">
    <source>
        <dbReference type="Proteomes" id="UP000650511"/>
    </source>
</evidence>
<comment type="caution">
    <text evidence="1">The sequence shown here is derived from an EMBL/GenBank/DDBJ whole genome shotgun (WGS) entry which is preliminary data.</text>
</comment>
<reference evidence="1" key="1">
    <citation type="journal article" date="2014" name="Int. J. Syst. Evol. Microbiol.">
        <title>Complete genome sequence of Corynebacterium casei LMG S-19264T (=DSM 44701T), isolated from a smear-ripened cheese.</title>
        <authorList>
            <consortium name="US DOE Joint Genome Institute (JGI-PGF)"/>
            <person name="Walter F."/>
            <person name="Albersmeier A."/>
            <person name="Kalinowski J."/>
            <person name="Ruckert C."/>
        </authorList>
    </citation>
    <scope>NUCLEOTIDE SEQUENCE</scope>
    <source>
        <strain evidence="1">CGMCC 1.14988</strain>
    </source>
</reference>
<dbReference type="CDD" id="cd08026">
    <property type="entry name" value="DUF326"/>
    <property type="match status" value="1"/>
</dbReference>
<name>A0A8J3AE12_9ACTN</name>
<dbReference type="EMBL" id="BMHA01000004">
    <property type="protein sequence ID" value="GGI05226.1"/>
    <property type="molecule type" value="Genomic_DNA"/>
</dbReference>
<proteinExistence type="predicted"/>
<evidence type="ECO:0008006" key="3">
    <source>
        <dbReference type="Google" id="ProtNLM"/>
    </source>
</evidence>
<dbReference type="InterPro" id="IPR044543">
    <property type="entry name" value="YHJQ-like"/>
</dbReference>
<evidence type="ECO:0000313" key="1">
    <source>
        <dbReference type="EMBL" id="GGI05226.1"/>
    </source>
</evidence>
<reference evidence="1" key="2">
    <citation type="submission" date="2020-09" db="EMBL/GenBank/DDBJ databases">
        <authorList>
            <person name="Sun Q."/>
            <person name="Zhou Y."/>
        </authorList>
    </citation>
    <scope>NUCLEOTIDE SEQUENCE</scope>
    <source>
        <strain evidence="1">CGMCC 1.14988</strain>
    </source>
</reference>
<dbReference type="AlphaFoldDB" id="A0A8J3AE12"/>
<dbReference type="InterPro" id="IPR005560">
    <property type="entry name" value="Csp_YhjQ"/>
</dbReference>
<dbReference type="OrthoDB" id="5396211at2"/>
<sequence length="129" mass="13679">MAISEVLRDHGDDLRVDLLAKVVEAALDCAGHCTACADACLEEGDPGLVRCVRSDLDCADICAATAKVVARAGASGAPWLELVRVCAEACRACAEECEQHAEHHDHCRACAEACRRCEQACRDLLDAVA</sequence>
<dbReference type="RefSeq" id="WP_130649442.1">
    <property type="nucleotide sequence ID" value="NZ_BMHA01000004.1"/>
</dbReference>
<keyword evidence="2" id="KW-1185">Reference proteome</keyword>
<dbReference type="PANTHER" id="PTHR37310:SF1">
    <property type="entry name" value="CYTOPLASMIC PROTEIN"/>
    <property type="match status" value="1"/>
</dbReference>